<evidence type="ECO:0000256" key="4">
    <source>
        <dbReference type="ARBA" id="ARBA00022980"/>
    </source>
</evidence>
<accession>A0AAI8AN04</accession>
<comment type="subunit">
    <text evidence="7">Part of the 50S ribosomal subunit; part of the 5S rRNA/L5/L18/L25 subcomplex. Contacts the 5S and 23S rRNAs.</text>
</comment>
<dbReference type="Proteomes" id="UP000009399">
    <property type="component" value="Chromosome"/>
</dbReference>
<dbReference type="GO" id="GO:0006412">
    <property type="term" value="P:translation"/>
    <property type="evidence" value="ECO:0007669"/>
    <property type="project" value="UniProtKB-UniRule"/>
</dbReference>
<comment type="similarity">
    <text evidence="1 7">Belongs to the universal ribosomal protein uL18 family.</text>
</comment>
<name>A0AAI8AN04_MESHY</name>
<dbReference type="InterPro" id="IPR057268">
    <property type="entry name" value="Ribosomal_L18"/>
</dbReference>
<evidence type="ECO:0000256" key="1">
    <source>
        <dbReference type="ARBA" id="ARBA00007116"/>
    </source>
</evidence>
<dbReference type="GO" id="GO:0022625">
    <property type="term" value="C:cytosolic large ribosomal subunit"/>
    <property type="evidence" value="ECO:0007669"/>
    <property type="project" value="TreeGrafter"/>
</dbReference>
<dbReference type="NCBIfam" id="TIGR00060">
    <property type="entry name" value="L18_bact"/>
    <property type="match status" value="1"/>
</dbReference>
<keyword evidence="2 7" id="KW-0699">rRNA-binding</keyword>
<keyword evidence="3 7" id="KW-0694">RNA-binding</keyword>
<evidence type="ECO:0000313" key="8">
    <source>
        <dbReference type="EMBL" id="AFX74356.1"/>
    </source>
</evidence>
<organism evidence="8 9">
    <name type="scientific">Mesomycoplasma hyorhinis SK76</name>
    <dbReference type="NCBI Taxonomy" id="1118964"/>
    <lineage>
        <taxon>Bacteria</taxon>
        <taxon>Bacillati</taxon>
        <taxon>Mycoplasmatota</taxon>
        <taxon>Mycoplasmoidales</taxon>
        <taxon>Metamycoplasmataceae</taxon>
        <taxon>Mesomycoplasma</taxon>
    </lineage>
</organism>
<keyword evidence="4 7" id="KW-0689">Ribosomal protein</keyword>
<evidence type="ECO:0000256" key="2">
    <source>
        <dbReference type="ARBA" id="ARBA00022730"/>
    </source>
</evidence>
<dbReference type="GO" id="GO:0003735">
    <property type="term" value="F:structural constituent of ribosome"/>
    <property type="evidence" value="ECO:0007669"/>
    <property type="project" value="InterPro"/>
</dbReference>
<evidence type="ECO:0000256" key="5">
    <source>
        <dbReference type="ARBA" id="ARBA00023274"/>
    </source>
</evidence>
<protein>
    <recommendedName>
        <fullName evidence="6 7">Large ribosomal subunit protein uL18</fullName>
    </recommendedName>
</protein>
<comment type="function">
    <text evidence="7">This is one of the proteins that bind and probably mediate the attachment of the 5S RNA into the large ribosomal subunit, where it forms part of the central protuberance.</text>
</comment>
<dbReference type="RefSeq" id="WP_015084173.1">
    <property type="nucleotide sequence ID" value="NC_019552.1"/>
</dbReference>
<dbReference type="PANTHER" id="PTHR12899:SF3">
    <property type="entry name" value="LARGE RIBOSOMAL SUBUNIT PROTEIN UL18M"/>
    <property type="match status" value="1"/>
</dbReference>
<dbReference type="KEGG" id="mhs:MOS_432"/>
<sequence length="123" mass="14018">MAKQTRNQARIVKHKRILNKLTSNLTTNQKLRIGVYKSLNHFYAYVFDPVSAKTLTSATTLKKESKTKGGNIQAAQSLAPLFANKLKELKLDQNEFIFDRSGYLYHGRVKAFAEALRKQGIKF</sequence>
<dbReference type="Pfam" id="PF00861">
    <property type="entry name" value="Ribosomal_L18p"/>
    <property type="match status" value="1"/>
</dbReference>
<dbReference type="AlphaFoldDB" id="A0AAI8AN04"/>
<evidence type="ECO:0000256" key="7">
    <source>
        <dbReference type="HAMAP-Rule" id="MF_01337"/>
    </source>
</evidence>
<dbReference type="GeneID" id="93248540"/>
<keyword evidence="5 7" id="KW-0687">Ribonucleoprotein</keyword>
<dbReference type="Gene3D" id="3.30.420.100">
    <property type="match status" value="1"/>
</dbReference>
<evidence type="ECO:0000256" key="3">
    <source>
        <dbReference type="ARBA" id="ARBA00022884"/>
    </source>
</evidence>
<evidence type="ECO:0000256" key="6">
    <source>
        <dbReference type="ARBA" id="ARBA00035197"/>
    </source>
</evidence>
<dbReference type="HAMAP" id="MF_01337_B">
    <property type="entry name" value="Ribosomal_uL18_B"/>
    <property type="match status" value="1"/>
</dbReference>
<proteinExistence type="inferred from homology"/>
<dbReference type="GO" id="GO:0008097">
    <property type="term" value="F:5S rRNA binding"/>
    <property type="evidence" value="ECO:0007669"/>
    <property type="project" value="TreeGrafter"/>
</dbReference>
<dbReference type="PANTHER" id="PTHR12899">
    <property type="entry name" value="39S RIBOSOMAL PROTEIN L18, MITOCHONDRIAL"/>
    <property type="match status" value="1"/>
</dbReference>
<gene>
    <name evidence="7" type="primary">rplR</name>
    <name evidence="8" type="ORF">MOS_432</name>
</gene>
<dbReference type="SUPFAM" id="SSF53137">
    <property type="entry name" value="Translational machinery components"/>
    <property type="match status" value="1"/>
</dbReference>
<dbReference type="CDD" id="cd00432">
    <property type="entry name" value="Ribosomal_L18_L5e"/>
    <property type="match status" value="1"/>
</dbReference>
<reference evidence="8 9" key="1">
    <citation type="journal article" date="2013" name="Genome Announc.">
        <title>Complete Genome Sequence of Mycoplasma hyorhinis Strain SK76.</title>
        <authorList>
            <person name="Goodison S."/>
            <person name="Urquidi V."/>
            <person name="Kumar D."/>
            <person name="Reyes L."/>
            <person name="Rosser C.J."/>
        </authorList>
    </citation>
    <scope>NUCLEOTIDE SEQUENCE [LARGE SCALE GENOMIC DNA]</scope>
    <source>
        <strain evidence="8 9">SK76</strain>
    </source>
</reference>
<dbReference type="InterPro" id="IPR005484">
    <property type="entry name" value="Ribosomal_uL18_bac/plant/anim"/>
</dbReference>
<dbReference type="EMBL" id="CP003914">
    <property type="protein sequence ID" value="AFX74356.1"/>
    <property type="molecule type" value="Genomic_DNA"/>
</dbReference>
<evidence type="ECO:0000313" key="9">
    <source>
        <dbReference type="Proteomes" id="UP000009399"/>
    </source>
</evidence>
<dbReference type="InterPro" id="IPR004389">
    <property type="entry name" value="Ribosomal_uL18_bac-type"/>
</dbReference>